<dbReference type="Proteomes" id="UP000321580">
    <property type="component" value="Unassembled WGS sequence"/>
</dbReference>
<comment type="similarity">
    <text evidence="4">Belongs to the SIMIBI class G3E GTPase family. ZNG1 subfamily.</text>
</comment>
<dbReference type="SUPFAM" id="SSF52540">
    <property type="entry name" value="P-loop containing nucleoside triphosphate hydrolases"/>
    <property type="match status" value="1"/>
</dbReference>
<dbReference type="InterPro" id="IPR051316">
    <property type="entry name" value="Zinc-reg_GTPase_activator"/>
</dbReference>
<comment type="catalytic activity">
    <reaction evidence="6">
        <text>GTP + H2O = GDP + phosphate + H(+)</text>
        <dbReference type="Rhea" id="RHEA:19669"/>
        <dbReference type="ChEBI" id="CHEBI:15377"/>
        <dbReference type="ChEBI" id="CHEBI:15378"/>
        <dbReference type="ChEBI" id="CHEBI:37565"/>
        <dbReference type="ChEBI" id="CHEBI:43474"/>
        <dbReference type="ChEBI" id="CHEBI:58189"/>
    </reaction>
    <physiologicalReaction direction="left-to-right" evidence="6">
        <dbReference type="Rhea" id="RHEA:19670"/>
    </physiologicalReaction>
</comment>
<dbReference type="Gene3D" id="3.30.1220.10">
    <property type="entry name" value="CobW-like, C-terminal domain"/>
    <property type="match status" value="1"/>
</dbReference>
<organism evidence="8 9">
    <name type="scientific">Phaeodactylibacter luteus</name>
    <dbReference type="NCBI Taxonomy" id="1564516"/>
    <lineage>
        <taxon>Bacteria</taxon>
        <taxon>Pseudomonadati</taxon>
        <taxon>Bacteroidota</taxon>
        <taxon>Saprospiria</taxon>
        <taxon>Saprospirales</taxon>
        <taxon>Haliscomenobacteraceae</taxon>
        <taxon>Phaeodactylibacter</taxon>
    </lineage>
</organism>
<dbReference type="GO" id="GO:0016787">
    <property type="term" value="F:hydrolase activity"/>
    <property type="evidence" value="ECO:0007669"/>
    <property type="project" value="UniProtKB-KW"/>
</dbReference>
<name>A0A5C6RPZ1_9BACT</name>
<gene>
    <name evidence="8" type="ORF">FRY97_07035</name>
</gene>
<dbReference type="PANTHER" id="PTHR13748:SF62">
    <property type="entry name" value="COBW DOMAIN-CONTAINING PROTEIN"/>
    <property type="match status" value="1"/>
</dbReference>
<comment type="caution">
    <text evidence="8">The sequence shown here is derived from an EMBL/GenBank/DDBJ whole genome shotgun (WGS) entry which is preliminary data.</text>
</comment>
<reference evidence="8 9" key="1">
    <citation type="submission" date="2019-08" db="EMBL/GenBank/DDBJ databases">
        <title>Genome of Phaeodactylibacter luteus.</title>
        <authorList>
            <person name="Bowman J.P."/>
        </authorList>
    </citation>
    <scope>NUCLEOTIDE SEQUENCE [LARGE SCALE GENOMIC DNA]</scope>
    <source>
        <strain evidence="8 9">KCTC 42180</strain>
    </source>
</reference>
<dbReference type="SUPFAM" id="SSF90002">
    <property type="entry name" value="Hypothetical protein YjiA, C-terminal domain"/>
    <property type="match status" value="1"/>
</dbReference>
<dbReference type="OrthoDB" id="9808822at2"/>
<evidence type="ECO:0000256" key="4">
    <source>
        <dbReference type="ARBA" id="ARBA00034320"/>
    </source>
</evidence>
<evidence type="ECO:0000259" key="7">
    <source>
        <dbReference type="SMART" id="SM00833"/>
    </source>
</evidence>
<sequence>MAGQRPRIPVSIITGFLGAGKTTLLNHLLRQRQDVPNVVIENEFGSVGIDGALVRQYSNEVYEVSNGCICCSLDDELFDILAELAREEEAPGHLFIEATGIADSGSLAATFLRPDIRKRFELRPVICVVDSTNITEQLSSTQEAGQQIASADVLVLNKTGLATTEALQAAAQAVKRANPLARIIQSADGRISATELDLPRVRPEVPFVLPKAKPALPKVPVHTATVASSHTFDRPFDLSKIKHVLSVSLMLYAKQIFRVKGIVQSHDGQWHLLQSTGKQVEITPLAPGAGAGPSTIVVIGQGVKEEAVARLLRQGLA</sequence>
<accession>A0A5C6RPZ1</accession>
<dbReference type="GO" id="GO:0005737">
    <property type="term" value="C:cytoplasm"/>
    <property type="evidence" value="ECO:0007669"/>
    <property type="project" value="TreeGrafter"/>
</dbReference>
<dbReference type="EMBL" id="VOOR01000011">
    <property type="protein sequence ID" value="TXB64446.1"/>
    <property type="molecule type" value="Genomic_DNA"/>
</dbReference>
<evidence type="ECO:0000256" key="5">
    <source>
        <dbReference type="ARBA" id="ARBA00045658"/>
    </source>
</evidence>
<dbReference type="CDD" id="cd03112">
    <property type="entry name" value="CobW-like"/>
    <property type="match status" value="1"/>
</dbReference>
<evidence type="ECO:0000256" key="1">
    <source>
        <dbReference type="ARBA" id="ARBA00022741"/>
    </source>
</evidence>
<protein>
    <submittedName>
        <fullName evidence="8">GTP-binding protein</fullName>
    </submittedName>
</protein>
<evidence type="ECO:0000313" key="9">
    <source>
        <dbReference type="Proteomes" id="UP000321580"/>
    </source>
</evidence>
<dbReference type="Pfam" id="PF07683">
    <property type="entry name" value="CobW_C"/>
    <property type="match status" value="1"/>
</dbReference>
<dbReference type="GO" id="GO:0000166">
    <property type="term" value="F:nucleotide binding"/>
    <property type="evidence" value="ECO:0007669"/>
    <property type="project" value="UniProtKB-KW"/>
</dbReference>
<evidence type="ECO:0000313" key="8">
    <source>
        <dbReference type="EMBL" id="TXB64446.1"/>
    </source>
</evidence>
<dbReference type="Gene3D" id="3.40.50.300">
    <property type="entry name" value="P-loop containing nucleotide triphosphate hydrolases"/>
    <property type="match status" value="1"/>
</dbReference>
<comment type="function">
    <text evidence="5">Zinc chaperone that directly transfers zinc cofactor to target proteins, thereby activating them. Zinc is transferred from the CXCC motif in the GTPase domain to the zinc binding site in target proteins in a process requiring GTP hydrolysis.</text>
</comment>
<dbReference type="InterPro" id="IPR027417">
    <property type="entry name" value="P-loop_NTPase"/>
</dbReference>
<keyword evidence="1" id="KW-0547">Nucleotide-binding</keyword>
<dbReference type="PANTHER" id="PTHR13748">
    <property type="entry name" value="COBW-RELATED"/>
    <property type="match status" value="1"/>
</dbReference>
<dbReference type="RefSeq" id="WP_147166741.1">
    <property type="nucleotide sequence ID" value="NZ_VOOR01000011.1"/>
</dbReference>
<dbReference type="Pfam" id="PF02492">
    <property type="entry name" value="cobW"/>
    <property type="match status" value="1"/>
</dbReference>
<evidence type="ECO:0000256" key="2">
    <source>
        <dbReference type="ARBA" id="ARBA00022801"/>
    </source>
</evidence>
<proteinExistence type="inferred from homology"/>
<evidence type="ECO:0000256" key="6">
    <source>
        <dbReference type="ARBA" id="ARBA00049117"/>
    </source>
</evidence>
<dbReference type="AlphaFoldDB" id="A0A5C6RPZ1"/>
<dbReference type="InterPro" id="IPR003495">
    <property type="entry name" value="CobW/HypB/UreG_nucleotide-bd"/>
</dbReference>
<keyword evidence="3" id="KW-0143">Chaperone</keyword>
<dbReference type="InterPro" id="IPR011629">
    <property type="entry name" value="CobW-like_C"/>
</dbReference>
<feature type="domain" description="CobW C-terminal" evidence="7">
    <location>
        <begin position="225"/>
        <end position="316"/>
    </location>
</feature>
<keyword evidence="2" id="KW-0378">Hydrolase</keyword>
<dbReference type="SMART" id="SM00833">
    <property type="entry name" value="CobW_C"/>
    <property type="match status" value="1"/>
</dbReference>
<evidence type="ECO:0000256" key="3">
    <source>
        <dbReference type="ARBA" id="ARBA00023186"/>
    </source>
</evidence>
<keyword evidence="9" id="KW-1185">Reference proteome</keyword>
<dbReference type="InterPro" id="IPR036627">
    <property type="entry name" value="CobW-likC_sf"/>
</dbReference>